<dbReference type="InterPro" id="IPR045851">
    <property type="entry name" value="AMP-bd_C_sf"/>
</dbReference>
<organism evidence="4 5">
    <name type="scientific">Phycomyces blakesleeanus (strain ATCC 8743b / DSM 1359 / FGSC 10004 / NBRC 33097 / NRRL 1555)</name>
    <dbReference type="NCBI Taxonomy" id="763407"/>
    <lineage>
        <taxon>Eukaryota</taxon>
        <taxon>Fungi</taxon>
        <taxon>Fungi incertae sedis</taxon>
        <taxon>Mucoromycota</taxon>
        <taxon>Mucoromycotina</taxon>
        <taxon>Mucoromycetes</taxon>
        <taxon>Mucorales</taxon>
        <taxon>Phycomycetaceae</taxon>
        <taxon>Phycomyces</taxon>
    </lineage>
</organism>
<dbReference type="VEuPathDB" id="FungiDB:PHYBLDRAFT_96058"/>
<protein>
    <recommendedName>
        <fullName evidence="6">AMP-dependent synthetase/ligase domain-containing protein</fullName>
    </recommendedName>
</protein>
<feature type="domain" description="Meiotically up-regulated gene 62 protein-like alpha-beta" evidence="3">
    <location>
        <begin position="564"/>
        <end position="695"/>
    </location>
</feature>
<dbReference type="GO" id="GO:0005829">
    <property type="term" value="C:cytosol"/>
    <property type="evidence" value="ECO:0007669"/>
    <property type="project" value="TreeGrafter"/>
</dbReference>
<dbReference type="RefSeq" id="XP_018293654.1">
    <property type="nucleotide sequence ID" value="XM_018443947.1"/>
</dbReference>
<dbReference type="EMBL" id="KV440977">
    <property type="protein sequence ID" value="OAD75614.1"/>
    <property type="molecule type" value="Genomic_DNA"/>
</dbReference>
<dbReference type="Pfam" id="PF23024">
    <property type="entry name" value="AMP-dom_DIP2-like"/>
    <property type="match status" value="1"/>
</dbReference>
<dbReference type="Pfam" id="PF24919">
    <property type="entry name" value="Mug62"/>
    <property type="match status" value="1"/>
</dbReference>
<dbReference type="Pfam" id="PF00501">
    <property type="entry name" value="AMP-binding"/>
    <property type="match status" value="2"/>
</dbReference>
<dbReference type="STRING" id="763407.A0A167NBN1"/>
<feature type="domain" description="AMP-dependent synthetase/ligase" evidence="1">
    <location>
        <begin position="83"/>
        <end position="358"/>
    </location>
</feature>
<dbReference type="SUPFAM" id="SSF56801">
    <property type="entry name" value="Acetyl-CoA synthetase-like"/>
    <property type="match status" value="2"/>
</dbReference>
<dbReference type="InterPro" id="IPR042099">
    <property type="entry name" value="ANL_N_sf"/>
</dbReference>
<dbReference type="InParanoid" id="A0A167NBN1"/>
<dbReference type="Gene3D" id="3.30.300.30">
    <property type="match status" value="1"/>
</dbReference>
<dbReference type="InterPro" id="IPR025110">
    <property type="entry name" value="AMP-bd_C"/>
</dbReference>
<dbReference type="PANTHER" id="PTHR22754">
    <property type="entry name" value="DISCO-INTERACTING PROTEIN 2 DIP2 -RELATED"/>
    <property type="match status" value="1"/>
</dbReference>
<feature type="domain" description="AMP-binding enzyme C-terminal" evidence="2">
    <location>
        <begin position="1241"/>
        <end position="1345"/>
    </location>
</feature>
<evidence type="ECO:0000259" key="1">
    <source>
        <dbReference type="Pfam" id="PF00501"/>
    </source>
</evidence>
<evidence type="ECO:0000313" key="4">
    <source>
        <dbReference type="EMBL" id="OAD75614.1"/>
    </source>
</evidence>
<evidence type="ECO:0008006" key="6">
    <source>
        <dbReference type="Google" id="ProtNLM"/>
    </source>
</evidence>
<dbReference type="InterPro" id="IPR056881">
    <property type="entry name" value="Mug62_dom"/>
</dbReference>
<dbReference type="PANTHER" id="PTHR22754:SF32">
    <property type="entry name" value="DISCO-INTERACTING PROTEIN 2"/>
    <property type="match status" value="1"/>
</dbReference>
<feature type="domain" description="AMP-dependent synthetase/ligase" evidence="1">
    <location>
        <begin position="760"/>
        <end position="1176"/>
    </location>
</feature>
<evidence type="ECO:0000259" key="3">
    <source>
        <dbReference type="Pfam" id="PF24919"/>
    </source>
</evidence>
<gene>
    <name evidence="4" type="ORF">PHYBLDRAFT_96058</name>
</gene>
<dbReference type="Proteomes" id="UP000077315">
    <property type="component" value="Unassembled WGS sequence"/>
</dbReference>
<dbReference type="InterPro" id="IPR000873">
    <property type="entry name" value="AMP-dep_synth/lig_dom"/>
</dbReference>
<evidence type="ECO:0000313" key="5">
    <source>
        <dbReference type="Proteomes" id="UP000077315"/>
    </source>
</evidence>
<dbReference type="GeneID" id="29004852"/>
<feature type="non-terminal residue" evidence="4">
    <location>
        <position position="1353"/>
    </location>
</feature>
<sequence>KKSFSTKRSRYDNSTMASNFKAIEPAPQVTLSFEDPFERWKLAELSGRQLFPIESPLNLPTDPLISLIEIIRQRSNTDIGNLVAFVSVDMKGKEVGDITWSKLDKRATDIASQLQSVGNVGDCVGLVYRRVEILEFIVAFIGCFYAGRIAVPINATESLSELAFVLQLTKAERVLTTDQNAKAFLKDIQTSQTPFPKVVWQRTDEAAGWSGRQKQTTPTDLPKDAYIEYAKAANGELKGVTVSHNTVLDQCKILDAALGYKERTCVVSFWEPRQQIGLISSIFWSVYGGHHMIFADQNILESPPVWIHVLSRYKAALAMTDYRSLLDITYFYSAYPKQVEQYNKRVKPDLSSLSCILVDTVVVRPGWHDQITEQLLRPLAADNNITAIICPVASLPEHGGIILSIRETQTAPRQYSKTDTEEENKEEKIEVQEYLLETESLWNNKVVVLAAGVQARQSASISTHYTAYVGSFGYVVPKATVAIVDPDTTLLCPGDTLGEIWIHGPALPDGFFALPRHTEAIFNAKPLAVSSETLVPELYQQTFLRTGLVGALIDGQLVILGTYEDRVRQQRRNDRLGVDRIYFSSRLVDTISQNTPVEQCVVFEILVHGQHMPVVAFESPSIPSDLPQLAESVHSALINYDSLRPFAIVILAPDALPRHRKHGRRQIHALMTKRLFLSGTMTIRYIKLDIDRTLLPLLTSDETNQEAWFKDLVHQRTIQTGVAPATVYQHTGVPPPTTIIDERSRQDLSSFRSIVDCLIWRARRTPDEITYVAVQGSTSKSYSFRKMSAKIAMVANYLTKQGLRRGQKAIVMVSFGHAWVRTIYACFSIGVIPVPIAPPDPHHYPQRVQQDVKALVDALRILHTNILIVNPPSEDAIKHPSVAAALKSSTMVAGGPPKIERINIQKASKYNTPLGTENGFFVRPEWVNSDRKTPAIILPHRTAEGKLRLMSLSHSTLLHQCSILKTVCRMKAQKNIVVTGMKIGGPNLLQAAFCGIYSGSITVLISLPDFYSSPAHFLELLNRYKVKDVIVSQELIQYVMQRATNHTQKIPLSSIENLLVTSDERPKSTLYQQMTRFFTRNQLQRNSIQTSYSHLGNSMIASTSYDLAHPTPPLIIDIEKLRQGVVRCVLPEEGSIGIEVYTSGTVSINTTVAIVHPTYRTLCPGNHLGEIWVSSDANILSEWGLSEQDHATRFEATLIGGPDPAVKYMRTGDIGFLWSWPNSTFPGRDGDQWLYVLGSMEDTIERHGLIHFCVDLERTIQQSHPDIPEESSIVFQDSEDIVAVIAVKFKPHALAAVPLVVNAVLESHTLLIDIVVVVDITQLPRERHGEKQRQKAKIAYTTKRLLVFLSFIF</sequence>
<reference evidence="5" key="1">
    <citation type="submission" date="2015-06" db="EMBL/GenBank/DDBJ databases">
        <title>Expansion of signal transduction pathways in fungi by whole-genome duplication.</title>
        <authorList>
            <consortium name="DOE Joint Genome Institute"/>
            <person name="Corrochano L.M."/>
            <person name="Kuo A."/>
            <person name="Marcet-Houben M."/>
            <person name="Polaino S."/>
            <person name="Salamov A."/>
            <person name="Villalobos J.M."/>
            <person name="Alvarez M.I."/>
            <person name="Avalos J."/>
            <person name="Benito E.P."/>
            <person name="Benoit I."/>
            <person name="Burger G."/>
            <person name="Camino L.P."/>
            <person name="Canovas D."/>
            <person name="Cerda-Olmedo E."/>
            <person name="Cheng J.-F."/>
            <person name="Dominguez A."/>
            <person name="Elias M."/>
            <person name="Eslava A.P."/>
            <person name="Glaser F."/>
            <person name="Grimwood J."/>
            <person name="Gutierrez G."/>
            <person name="Heitman J."/>
            <person name="Henrissat B."/>
            <person name="Iturriaga E.A."/>
            <person name="Lang B.F."/>
            <person name="Lavin J.L."/>
            <person name="Lee S."/>
            <person name="Li W."/>
            <person name="Lindquist E."/>
            <person name="Lopez-Garcia S."/>
            <person name="Luque E.M."/>
            <person name="Marcos A.T."/>
            <person name="Martin J."/>
            <person name="McCluskey K."/>
            <person name="Medina H.R."/>
            <person name="Miralles-Duran A."/>
            <person name="Miyazaki A."/>
            <person name="Munoz-Torres E."/>
            <person name="Oguiza J.A."/>
            <person name="Ohm R."/>
            <person name="Olmedo M."/>
            <person name="Orejas M."/>
            <person name="Ortiz-Castellanos L."/>
            <person name="Pisabarro A.G."/>
            <person name="Rodriguez-Romero J."/>
            <person name="Ruiz-Herrera J."/>
            <person name="Ruiz-Vazquez R."/>
            <person name="Sanz C."/>
            <person name="Schackwitz W."/>
            <person name="Schmutz J."/>
            <person name="Shahriari M."/>
            <person name="Shelest E."/>
            <person name="Silva-Franco F."/>
            <person name="Soanes D."/>
            <person name="Syed K."/>
            <person name="Tagua V.G."/>
            <person name="Talbot N.J."/>
            <person name="Thon M."/>
            <person name="De vries R.P."/>
            <person name="Wiebenga A."/>
            <person name="Yadav J.S."/>
            <person name="Braun E.L."/>
            <person name="Baker S."/>
            <person name="Garre V."/>
            <person name="Horwitz B."/>
            <person name="Torres-Martinez S."/>
            <person name="Idnurm A."/>
            <person name="Herrera-Estrella A."/>
            <person name="Gabaldon T."/>
            <person name="Grigoriev I.V."/>
        </authorList>
    </citation>
    <scope>NUCLEOTIDE SEQUENCE [LARGE SCALE GENOMIC DNA]</scope>
    <source>
        <strain evidence="5">NRRL 1555(-)</strain>
    </source>
</reference>
<feature type="non-terminal residue" evidence="4">
    <location>
        <position position="1"/>
    </location>
</feature>
<keyword evidence="5" id="KW-1185">Reference proteome</keyword>
<accession>A0A167NBN1</accession>
<evidence type="ECO:0000259" key="2">
    <source>
        <dbReference type="Pfam" id="PF23024"/>
    </source>
</evidence>
<name>A0A167NBN1_PHYB8</name>
<dbReference type="FunCoup" id="A0A167NBN1">
    <property type="interactions" value="136"/>
</dbReference>
<dbReference type="OrthoDB" id="69964at2759"/>
<proteinExistence type="predicted"/>
<dbReference type="Gene3D" id="3.40.50.12780">
    <property type="entry name" value="N-terminal domain of ligase-like"/>
    <property type="match status" value="2"/>
</dbReference>